<dbReference type="EMBL" id="JAUKTV010000006">
    <property type="protein sequence ID" value="KAK0735973.1"/>
    <property type="molecule type" value="Genomic_DNA"/>
</dbReference>
<organism evidence="2 3">
    <name type="scientific">Apiosordaria backusii</name>
    <dbReference type="NCBI Taxonomy" id="314023"/>
    <lineage>
        <taxon>Eukaryota</taxon>
        <taxon>Fungi</taxon>
        <taxon>Dikarya</taxon>
        <taxon>Ascomycota</taxon>
        <taxon>Pezizomycotina</taxon>
        <taxon>Sordariomycetes</taxon>
        <taxon>Sordariomycetidae</taxon>
        <taxon>Sordariales</taxon>
        <taxon>Lasiosphaeriaceae</taxon>
        <taxon>Apiosordaria</taxon>
    </lineage>
</organism>
<evidence type="ECO:0000313" key="3">
    <source>
        <dbReference type="Proteomes" id="UP001172159"/>
    </source>
</evidence>
<feature type="domain" description="SKP1 component dimerisation" evidence="1">
    <location>
        <begin position="98"/>
        <end position="136"/>
    </location>
</feature>
<evidence type="ECO:0000313" key="2">
    <source>
        <dbReference type="EMBL" id="KAK0735973.1"/>
    </source>
</evidence>
<protein>
    <recommendedName>
        <fullName evidence="1">SKP1 component dimerisation domain-containing protein</fullName>
    </recommendedName>
</protein>
<accession>A0AA40BKQ5</accession>
<feature type="non-terminal residue" evidence="2">
    <location>
        <position position="139"/>
    </location>
</feature>
<keyword evidence="3" id="KW-1185">Reference proteome</keyword>
<dbReference type="InterPro" id="IPR036296">
    <property type="entry name" value="SKP1-like_dim_sf"/>
</dbReference>
<dbReference type="Proteomes" id="UP001172159">
    <property type="component" value="Unassembled WGS sequence"/>
</dbReference>
<dbReference type="SUPFAM" id="SSF81382">
    <property type="entry name" value="Skp1 dimerisation domain-like"/>
    <property type="match status" value="1"/>
</dbReference>
<dbReference type="Pfam" id="PF01466">
    <property type="entry name" value="Skp1"/>
    <property type="match status" value="1"/>
</dbReference>
<dbReference type="InterPro" id="IPR016072">
    <property type="entry name" value="Skp1_comp_dimer"/>
</dbReference>
<comment type="caution">
    <text evidence="2">The sequence shown here is derived from an EMBL/GenBank/DDBJ whole genome shotgun (WGS) entry which is preliminary data.</text>
</comment>
<gene>
    <name evidence="2" type="ORF">B0T21DRAFT_450836</name>
</gene>
<proteinExistence type="predicted"/>
<dbReference type="Gene3D" id="3.30.710.10">
    <property type="entry name" value="Potassium Channel Kv1.1, Chain A"/>
    <property type="match status" value="1"/>
</dbReference>
<dbReference type="AlphaFoldDB" id="A0AA40BKQ5"/>
<dbReference type="GO" id="GO:0006511">
    <property type="term" value="P:ubiquitin-dependent protein catabolic process"/>
    <property type="evidence" value="ECO:0007669"/>
    <property type="project" value="InterPro"/>
</dbReference>
<name>A0AA40BKQ5_9PEZI</name>
<evidence type="ECO:0000259" key="1">
    <source>
        <dbReference type="Pfam" id="PF01466"/>
    </source>
</evidence>
<reference evidence="2" key="1">
    <citation type="submission" date="2023-06" db="EMBL/GenBank/DDBJ databases">
        <title>Genome-scale phylogeny and comparative genomics of the fungal order Sordariales.</title>
        <authorList>
            <consortium name="Lawrence Berkeley National Laboratory"/>
            <person name="Hensen N."/>
            <person name="Bonometti L."/>
            <person name="Westerberg I."/>
            <person name="Brannstrom I.O."/>
            <person name="Guillou S."/>
            <person name="Cros-Aarteil S."/>
            <person name="Calhoun S."/>
            <person name="Haridas S."/>
            <person name="Kuo A."/>
            <person name="Mondo S."/>
            <person name="Pangilinan J."/>
            <person name="Riley R."/>
            <person name="Labutti K."/>
            <person name="Andreopoulos B."/>
            <person name="Lipzen A."/>
            <person name="Chen C."/>
            <person name="Yanf M."/>
            <person name="Daum C."/>
            <person name="Ng V."/>
            <person name="Clum A."/>
            <person name="Steindorff A."/>
            <person name="Ohm R."/>
            <person name="Martin F."/>
            <person name="Silar P."/>
            <person name="Natvig D."/>
            <person name="Lalanne C."/>
            <person name="Gautier V."/>
            <person name="Ament-Velasquez S.L."/>
            <person name="Kruys A."/>
            <person name="Hutchinson M.I."/>
            <person name="Powell A.J."/>
            <person name="Barry K."/>
            <person name="Miller A.N."/>
            <person name="Grigoriev I.V."/>
            <person name="Debuchy R."/>
            <person name="Gladieux P."/>
            <person name="Thoren M.H."/>
            <person name="Johannesson H."/>
        </authorList>
    </citation>
    <scope>NUCLEOTIDE SEQUENCE</scope>
    <source>
        <strain evidence="2">CBS 540.89</strain>
    </source>
</reference>
<dbReference type="InterPro" id="IPR011333">
    <property type="entry name" value="SKP1/BTB/POZ_sf"/>
</dbReference>
<sequence length="139" mass="15869">MKSIPEFSKGSLLQKRANNQRKRLSFWHNSGRILMEENLKDKTSMEAEMSAPPPGGYTVDRAKAVKWYPMIEANEGPLNASNYNSATLKKISLCGKTTMVNMILNKTVEEIRDKLGLTDDFDDDEKRQIAREMKWAKEA</sequence>